<evidence type="ECO:0000313" key="3">
    <source>
        <dbReference type="Proteomes" id="UP001500064"/>
    </source>
</evidence>
<proteinExistence type="predicted"/>
<gene>
    <name evidence="2" type="ORF">GCM10009733_059540</name>
</gene>
<protein>
    <submittedName>
        <fullName evidence="2">Uncharacterized protein</fullName>
    </submittedName>
</protein>
<evidence type="ECO:0000313" key="2">
    <source>
        <dbReference type="EMBL" id="GAA1654313.1"/>
    </source>
</evidence>
<feature type="compositionally biased region" description="Gly residues" evidence="1">
    <location>
        <begin position="69"/>
        <end position="79"/>
    </location>
</feature>
<reference evidence="2 3" key="1">
    <citation type="journal article" date="2019" name="Int. J. Syst. Evol. Microbiol.">
        <title>The Global Catalogue of Microorganisms (GCM) 10K type strain sequencing project: providing services to taxonomists for standard genome sequencing and annotation.</title>
        <authorList>
            <consortium name="The Broad Institute Genomics Platform"/>
            <consortium name="The Broad Institute Genome Sequencing Center for Infectious Disease"/>
            <person name="Wu L."/>
            <person name="Ma J."/>
        </authorList>
    </citation>
    <scope>NUCLEOTIDE SEQUENCE [LARGE SCALE GENOMIC DNA]</scope>
    <source>
        <strain evidence="2 3">JCM 13929</strain>
    </source>
</reference>
<name>A0ABN2FMW9_9ACTN</name>
<evidence type="ECO:0000256" key="1">
    <source>
        <dbReference type="SAM" id="MobiDB-lite"/>
    </source>
</evidence>
<comment type="caution">
    <text evidence="2">The sequence shown here is derived from an EMBL/GenBank/DDBJ whole genome shotgun (WGS) entry which is preliminary data.</text>
</comment>
<dbReference type="Proteomes" id="UP001500064">
    <property type="component" value="Unassembled WGS sequence"/>
</dbReference>
<keyword evidence="3" id="KW-1185">Reference proteome</keyword>
<dbReference type="EMBL" id="BAAAMU010000050">
    <property type="protein sequence ID" value="GAA1654313.1"/>
    <property type="molecule type" value="Genomic_DNA"/>
</dbReference>
<feature type="region of interest" description="Disordered" evidence="1">
    <location>
        <begin position="67"/>
        <end position="107"/>
    </location>
</feature>
<accession>A0ABN2FMW9</accession>
<feature type="compositionally biased region" description="Basic and acidic residues" evidence="1">
    <location>
        <begin position="93"/>
        <end position="107"/>
    </location>
</feature>
<organism evidence="2 3">
    <name type="scientific">Nonomuraea maheshkhaliensis</name>
    <dbReference type="NCBI Taxonomy" id="419590"/>
    <lineage>
        <taxon>Bacteria</taxon>
        <taxon>Bacillati</taxon>
        <taxon>Actinomycetota</taxon>
        <taxon>Actinomycetes</taxon>
        <taxon>Streptosporangiales</taxon>
        <taxon>Streptosporangiaceae</taxon>
        <taxon>Nonomuraea</taxon>
    </lineage>
</organism>
<sequence>MAWTTVLQAVAVTDSNCSQLPSPCLSPRPGAWMFSTPTRRAGLSGRRPFVFTDSEAGVPDVLSADDEGGCGWRATGGGHPLRPAGPGVPGHGLRPDKRPSQVRREKG</sequence>